<accession>A0A820P0V1</accession>
<evidence type="ECO:0000313" key="2">
    <source>
        <dbReference type="EMBL" id="CAF3676535.1"/>
    </source>
</evidence>
<evidence type="ECO:0000256" key="1">
    <source>
        <dbReference type="SAM" id="MobiDB-lite"/>
    </source>
</evidence>
<reference evidence="3" key="1">
    <citation type="submission" date="2021-02" db="EMBL/GenBank/DDBJ databases">
        <authorList>
            <person name="Nowell W R."/>
        </authorList>
    </citation>
    <scope>NUCLEOTIDE SEQUENCE</scope>
</reference>
<dbReference type="AlphaFoldDB" id="A0A820P0V1"/>
<proteinExistence type="predicted"/>
<name>A0A820P0V1_9BILA</name>
<evidence type="ECO:0000313" key="3">
    <source>
        <dbReference type="EMBL" id="CAF4396532.1"/>
    </source>
</evidence>
<comment type="caution">
    <text evidence="3">The sequence shown here is derived from an EMBL/GenBank/DDBJ whole genome shotgun (WGS) entry which is preliminary data.</text>
</comment>
<gene>
    <name evidence="2" type="ORF">FME351_LOCUS26081</name>
    <name evidence="3" type="ORF">TSG867_LOCUS12672</name>
</gene>
<feature type="compositionally biased region" description="Polar residues" evidence="1">
    <location>
        <begin position="1"/>
        <end position="20"/>
    </location>
</feature>
<sequence>MGVENSQPRQNQINPATPSRSIEPGILESGQSSIVMDKNTTHLTSTAPGPRNQPIIGMETTQNQVLHVNHRIVISSKEAAQCRQSKTDQLEALEKEKQSIRGKAGGVDQQVTDEQMLSNEDVPKDSYKMPIIWLDMQVHDNQDNIELQTKLKLITNFFTPFNNDDECEEYVRNLGTTKGVILIVAGSIGSSFIPLVHDSIQINVIYIYSLAQEYYKKKFSKYEKVCIFLSHQY</sequence>
<dbReference type="EMBL" id="CAJNYU010003487">
    <property type="protein sequence ID" value="CAF3676535.1"/>
    <property type="molecule type" value="Genomic_DNA"/>
</dbReference>
<dbReference type="Proteomes" id="UP000663862">
    <property type="component" value="Unassembled WGS sequence"/>
</dbReference>
<dbReference type="Proteomes" id="UP000663869">
    <property type="component" value="Unassembled WGS sequence"/>
</dbReference>
<dbReference type="EMBL" id="CAJOBQ010000650">
    <property type="protein sequence ID" value="CAF4396532.1"/>
    <property type="molecule type" value="Genomic_DNA"/>
</dbReference>
<feature type="region of interest" description="Disordered" evidence="1">
    <location>
        <begin position="1"/>
        <end position="25"/>
    </location>
</feature>
<evidence type="ECO:0000313" key="4">
    <source>
        <dbReference type="Proteomes" id="UP000663862"/>
    </source>
</evidence>
<protein>
    <submittedName>
        <fullName evidence="3">Uncharacterized protein</fullName>
    </submittedName>
</protein>
<organism evidence="3 4">
    <name type="scientific">Rotaria socialis</name>
    <dbReference type="NCBI Taxonomy" id="392032"/>
    <lineage>
        <taxon>Eukaryota</taxon>
        <taxon>Metazoa</taxon>
        <taxon>Spiralia</taxon>
        <taxon>Gnathifera</taxon>
        <taxon>Rotifera</taxon>
        <taxon>Eurotatoria</taxon>
        <taxon>Bdelloidea</taxon>
        <taxon>Philodinida</taxon>
        <taxon>Philodinidae</taxon>
        <taxon>Rotaria</taxon>
    </lineage>
</organism>